<reference evidence="2" key="1">
    <citation type="submission" date="2020-05" db="EMBL/GenBank/DDBJ databases">
        <authorList>
            <person name="Chiriac C."/>
            <person name="Salcher M."/>
            <person name="Ghai R."/>
            <person name="Kavagutti S V."/>
        </authorList>
    </citation>
    <scope>NUCLEOTIDE SEQUENCE</scope>
</reference>
<gene>
    <name evidence="2" type="ORF">UFOVP1414_43</name>
    <name evidence="1" type="ORF">UFOVP442_34</name>
</gene>
<dbReference type="EMBL" id="LR797380">
    <property type="protein sequence ID" value="CAB4211895.1"/>
    <property type="molecule type" value="Genomic_DNA"/>
</dbReference>
<protein>
    <submittedName>
        <fullName evidence="2">Uncharacterized protein</fullName>
    </submittedName>
</protein>
<evidence type="ECO:0000313" key="1">
    <source>
        <dbReference type="EMBL" id="CAB4142609.1"/>
    </source>
</evidence>
<proteinExistence type="predicted"/>
<organism evidence="2">
    <name type="scientific">uncultured Caudovirales phage</name>
    <dbReference type="NCBI Taxonomy" id="2100421"/>
    <lineage>
        <taxon>Viruses</taxon>
        <taxon>Duplodnaviria</taxon>
        <taxon>Heunggongvirae</taxon>
        <taxon>Uroviricota</taxon>
        <taxon>Caudoviricetes</taxon>
        <taxon>Peduoviridae</taxon>
        <taxon>Maltschvirus</taxon>
        <taxon>Maltschvirus maltsch</taxon>
    </lineage>
</organism>
<name>A0A6J5SEQ9_9CAUD</name>
<dbReference type="EMBL" id="LR796419">
    <property type="protein sequence ID" value="CAB4142609.1"/>
    <property type="molecule type" value="Genomic_DNA"/>
</dbReference>
<sequence length="89" mass="9605">MADATTPITRNLNRIFKGFCPKIKVSFVGSFMAVRIDDPEGVVSVKMATNVMRTAGSLLVEAGLVSQGTPNTLSYHMEGVVSNWMQRGA</sequence>
<evidence type="ECO:0000313" key="2">
    <source>
        <dbReference type="EMBL" id="CAB4211895.1"/>
    </source>
</evidence>
<accession>A0A6J5SEQ9</accession>